<dbReference type="Gene3D" id="1.20.1290.10">
    <property type="entry name" value="AhpD-like"/>
    <property type="match status" value="1"/>
</dbReference>
<sequence>MTQRIPSVDTDSPEQAAVQRRVAKVWGGKLNISDAMAHNPAVLDGVLSLWAALDQSGLSAEDREVICVDMAVQNGCHY</sequence>
<dbReference type="OrthoDB" id="9801997at2"/>
<dbReference type="SUPFAM" id="SSF69118">
    <property type="entry name" value="AhpD-like"/>
    <property type="match status" value="1"/>
</dbReference>
<evidence type="ECO:0000313" key="1">
    <source>
        <dbReference type="EMBL" id="SLN65302.1"/>
    </source>
</evidence>
<evidence type="ECO:0008006" key="3">
    <source>
        <dbReference type="Google" id="ProtNLM"/>
    </source>
</evidence>
<proteinExistence type="predicted"/>
<keyword evidence="2" id="KW-1185">Reference proteome</keyword>
<dbReference type="AlphaFoldDB" id="A0A1Y5TJ32"/>
<evidence type="ECO:0000313" key="2">
    <source>
        <dbReference type="Proteomes" id="UP000193077"/>
    </source>
</evidence>
<accession>A0A1Y5TJ32</accession>
<organism evidence="1 2">
    <name type="scientific">Falsiruegeria litorea R37</name>
    <dbReference type="NCBI Taxonomy" id="1200284"/>
    <lineage>
        <taxon>Bacteria</taxon>
        <taxon>Pseudomonadati</taxon>
        <taxon>Pseudomonadota</taxon>
        <taxon>Alphaproteobacteria</taxon>
        <taxon>Rhodobacterales</taxon>
        <taxon>Roseobacteraceae</taxon>
        <taxon>Falsiruegeria</taxon>
    </lineage>
</organism>
<protein>
    <recommendedName>
        <fullName evidence="3">Carboxymuconolactone decarboxylase family protein</fullName>
    </recommendedName>
</protein>
<reference evidence="1 2" key="1">
    <citation type="submission" date="2017-03" db="EMBL/GenBank/DDBJ databases">
        <authorList>
            <person name="Afonso C.L."/>
            <person name="Miller P.J."/>
            <person name="Scott M.A."/>
            <person name="Spackman E."/>
            <person name="Goraichik I."/>
            <person name="Dimitrov K.M."/>
            <person name="Suarez D.L."/>
            <person name="Swayne D.E."/>
        </authorList>
    </citation>
    <scope>NUCLEOTIDE SEQUENCE [LARGE SCALE GENOMIC DNA]</scope>
    <source>
        <strain evidence="1 2">CECT 7639</strain>
    </source>
</reference>
<gene>
    <name evidence="1" type="ORF">TRL7639_03682</name>
</gene>
<dbReference type="InterPro" id="IPR029032">
    <property type="entry name" value="AhpD-like"/>
</dbReference>
<name>A0A1Y5TJ32_9RHOB</name>
<dbReference type="Proteomes" id="UP000193077">
    <property type="component" value="Unassembled WGS sequence"/>
</dbReference>
<dbReference type="EMBL" id="FWFO01000004">
    <property type="protein sequence ID" value="SLN65302.1"/>
    <property type="molecule type" value="Genomic_DNA"/>
</dbReference>
<dbReference type="RefSeq" id="WP_085797333.1">
    <property type="nucleotide sequence ID" value="NZ_FWFO01000004.1"/>
</dbReference>